<accession>A0A3E1NX04</accession>
<feature type="transmembrane region" description="Helical" evidence="1">
    <location>
        <begin position="82"/>
        <end position="101"/>
    </location>
</feature>
<protein>
    <recommendedName>
        <fullName evidence="2">DUF6249 domain-containing protein</fullName>
    </recommendedName>
</protein>
<keyword evidence="1" id="KW-0812">Transmembrane</keyword>
<sequence length="106" mass="11630">MNEITRDCIVSLAAFAAIFGIAYIYLVSRHRERMNILEKGADASMFIKEGQSLKYGLLAVGIALGILAGAQLKAMGVEKNTSYLSMVFLFSGISLIIYYLISRRSA</sequence>
<evidence type="ECO:0000313" key="4">
    <source>
        <dbReference type="Proteomes" id="UP000261174"/>
    </source>
</evidence>
<reference evidence="3 4" key="1">
    <citation type="submission" date="2018-08" db="EMBL/GenBank/DDBJ databases">
        <title>Chitinophaga sp. K20C18050901, a novel bacterium isolated from forest soil.</title>
        <authorList>
            <person name="Wang C."/>
        </authorList>
    </citation>
    <scope>NUCLEOTIDE SEQUENCE [LARGE SCALE GENOMIC DNA]</scope>
    <source>
        <strain evidence="3 4">K20C18050901</strain>
    </source>
</reference>
<dbReference type="EMBL" id="QTJV01000009">
    <property type="protein sequence ID" value="RFM32467.1"/>
    <property type="molecule type" value="Genomic_DNA"/>
</dbReference>
<evidence type="ECO:0000313" key="3">
    <source>
        <dbReference type="EMBL" id="RFM32467.1"/>
    </source>
</evidence>
<evidence type="ECO:0000256" key="1">
    <source>
        <dbReference type="SAM" id="Phobius"/>
    </source>
</evidence>
<keyword evidence="1" id="KW-0472">Membrane</keyword>
<dbReference type="InterPro" id="IPR046216">
    <property type="entry name" value="DUF6249"/>
</dbReference>
<feature type="transmembrane region" description="Helical" evidence="1">
    <location>
        <begin position="55"/>
        <end position="76"/>
    </location>
</feature>
<keyword evidence="1" id="KW-1133">Transmembrane helix</keyword>
<keyword evidence="4" id="KW-1185">Reference proteome</keyword>
<gene>
    <name evidence="3" type="ORF">DXN04_22545</name>
</gene>
<dbReference type="OrthoDB" id="678489at2"/>
<name>A0A3E1NX04_9BACT</name>
<dbReference type="AlphaFoldDB" id="A0A3E1NX04"/>
<dbReference type="Proteomes" id="UP000261174">
    <property type="component" value="Unassembled WGS sequence"/>
</dbReference>
<evidence type="ECO:0000259" key="2">
    <source>
        <dbReference type="Pfam" id="PF19762"/>
    </source>
</evidence>
<proteinExistence type="predicted"/>
<organism evidence="3 4">
    <name type="scientific">Chitinophaga silvisoli</name>
    <dbReference type="NCBI Taxonomy" id="2291814"/>
    <lineage>
        <taxon>Bacteria</taxon>
        <taxon>Pseudomonadati</taxon>
        <taxon>Bacteroidota</taxon>
        <taxon>Chitinophagia</taxon>
        <taxon>Chitinophagales</taxon>
        <taxon>Chitinophagaceae</taxon>
        <taxon>Chitinophaga</taxon>
    </lineage>
</organism>
<dbReference type="RefSeq" id="WP_116855660.1">
    <property type="nucleotide sequence ID" value="NZ_QTJV01000009.1"/>
</dbReference>
<feature type="transmembrane region" description="Helical" evidence="1">
    <location>
        <begin position="12"/>
        <end position="28"/>
    </location>
</feature>
<comment type="caution">
    <text evidence="3">The sequence shown here is derived from an EMBL/GenBank/DDBJ whole genome shotgun (WGS) entry which is preliminary data.</text>
</comment>
<feature type="domain" description="DUF6249" evidence="2">
    <location>
        <begin position="12"/>
        <end position="103"/>
    </location>
</feature>
<dbReference type="Pfam" id="PF19762">
    <property type="entry name" value="DUF6249"/>
    <property type="match status" value="1"/>
</dbReference>